<dbReference type="AlphaFoldDB" id="A0A167X040"/>
<protein>
    <submittedName>
        <fullName evidence="2">Uncharacterized protein</fullName>
    </submittedName>
</protein>
<reference evidence="2" key="1">
    <citation type="journal article" date="2014" name="Genome Announc.">
        <title>Complete sequencing and chromosome-scale genome assembly of the industrial progenitor strain P2niaD18 from the penicillin producer Penicillium chrysogenum.</title>
        <authorList>
            <person name="Specht T."/>
            <person name="Dahlmann T.A."/>
            <person name="Zadra I."/>
            <person name="Kurnsteiner H."/>
            <person name="Kuck U."/>
        </authorList>
    </citation>
    <scope>NUCLEOTIDE SEQUENCE [LARGE SCALE GENOMIC DNA]</scope>
    <source>
        <strain evidence="2">P2niaD18</strain>
    </source>
</reference>
<feature type="region of interest" description="Disordered" evidence="1">
    <location>
        <begin position="1"/>
        <end position="22"/>
    </location>
</feature>
<name>A0A167X040_PENCH</name>
<accession>A0A167X040</accession>
<dbReference type="EMBL" id="CM002798">
    <property type="protein sequence ID" value="KZN92259.1"/>
    <property type="molecule type" value="Genomic_DNA"/>
</dbReference>
<sequence length="22" mass="2707">MLPGAMSKPRRWRRSSRRTDFD</sequence>
<gene>
    <name evidence="2" type="ORF">EN45_024130</name>
</gene>
<organism evidence="2">
    <name type="scientific">Penicillium chrysogenum</name>
    <name type="common">Penicillium notatum</name>
    <dbReference type="NCBI Taxonomy" id="5076"/>
    <lineage>
        <taxon>Eukaryota</taxon>
        <taxon>Fungi</taxon>
        <taxon>Dikarya</taxon>
        <taxon>Ascomycota</taxon>
        <taxon>Pezizomycotina</taxon>
        <taxon>Eurotiomycetes</taxon>
        <taxon>Eurotiomycetidae</taxon>
        <taxon>Eurotiales</taxon>
        <taxon>Aspergillaceae</taxon>
        <taxon>Penicillium</taxon>
        <taxon>Penicillium chrysogenum species complex</taxon>
    </lineage>
</organism>
<proteinExistence type="predicted"/>
<evidence type="ECO:0000313" key="2">
    <source>
        <dbReference type="EMBL" id="KZN92259.1"/>
    </source>
</evidence>
<evidence type="ECO:0000256" key="1">
    <source>
        <dbReference type="SAM" id="MobiDB-lite"/>
    </source>
</evidence>
<dbReference type="Proteomes" id="UP000076449">
    <property type="component" value="Chromosome I"/>
</dbReference>